<keyword evidence="3" id="KW-1185">Reference proteome</keyword>
<proteinExistence type="predicted"/>
<name>A0A193LJT1_9GAMM</name>
<dbReference type="Gene3D" id="3.40.630.40">
    <property type="entry name" value="Zn-dependent exopeptidases"/>
    <property type="match status" value="1"/>
</dbReference>
<accession>A0A193LJT1</accession>
<protein>
    <recommendedName>
        <fullName evidence="4">N-formylglutamate amidohydrolase</fullName>
    </recommendedName>
</protein>
<organism evidence="2 3">
    <name type="scientific">Woeseia oceani</name>
    <dbReference type="NCBI Taxonomy" id="1548547"/>
    <lineage>
        <taxon>Bacteria</taxon>
        <taxon>Pseudomonadati</taxon>
        <taxon>Pseudomonadota</taxon>
        <taxon>Gammaproteobacteria</taxon>
        <taxon>Woeseiales</taxon>
        <taxon>Woeseiaceae</taxon>
        <taxon>Woeseia</taxon>
    </lineage>
</organism>
<dbReference type="Proteomes" id="UP000092695">
    <property type="component" value="Chromosome"/>
</dbReference>
<dbReference type="EMBL" id="CP016268">
    <property type="protein sequence ID" value="ANO52716.1"/>
    <property type="molecule type" value="Genomic_DNA"/>
</dbReference>
<gene>
    <name evidence="2" type="ORF">BA177_17325</name>
</gene>
<reference evidence="2 3" key="1">
    <citation type="submission" date="2016-06" db="EMBL/GenBank/DDBJ databases">
        <title>Complete genome sequence of a deep-branching marine Gamma Proteobacterium Woeseia oceani type strain XK5.</title>
        <authorList>
            <person name="Mu D."/>
            <person name="Du Z."/>
        </authorList>
    </citation>
    <scope>NUCLEOTIDE SEQUENCE [LARGE SCALE GENOMIC DNA]</scope>
    <source>
        <strain evidence="2 3">XK5</strain>
    </source>
</reference>
<evidence type="ECO:0000313" key="2">
    <source>
        <dbReference type="EMBL" id="ANO52716.1"/>
    </source>
</evidence>
<dbReference type="AlphaFoldDB" id="A0A193LJT1"/>
<feature type="compositionally biased region" description="Basic and acidic residues" evidence="1">
    <location>
        <begin position="59"/>
        <end position="75"/>
    </location>
</feature>
<dbReference type="SUPFAM" id="SSF53187">
    <property type="entry name" value="Zn-dependent exopeptidases"/>
    <property type="match status" value="1"/>
</dbReference>
<feature type="region of interest" description="Disordered" evidence="1">
    <location>
        <begin position="59"/>
        <end position="79"/>
    </location>
</feature>
<sequence>MNRVRTRNSWLAQAMAKTPLDTFLTHMWFYFAAMRFASFSTRHFRPKDVAQLAPVPRRAHVEPTTRERAMTKTEKTAATTEHTVCARSKRVTGLARLSVASVLCFSAVPDAIAAWSYYTVDGDDYRAEVTSGVAAIEKDAGAGYADWITLGPVSKPPLMPYAGDPEAITGMVSKWGWLLISDRYTVYKASHTSNTGSWDIGRRVWNLGDDGKVIDSMVKNGSDQVIVNWVDADDDTVTGAITLALSDIKWPTCDGTVPDYYVDNNLVSGTSFYYRPGGLDPDLNTAIELIPGTLPIIISVPHGGAQEPSEIPIYDYGLTTDAQSLTASLLLADEIYQITGERPHVVINNVRRNRLNLNRAAASDNPDADAQTLWTGYHLFAEEARNYVTDVCGKGLFIDMHTNGAAHDKNMLAVGFGRSDIEDLFDGSYDRSLFTAKATIRNVLNQTLMAVDNINIGPTLSFGDLANRTSTHTIPTSTLDPMPAGTFFNGGFNIREHGSLNGGSVDAIQVENHWRYINNGVQKREDYIEDDLAPAVVRWLEHYYGFKLR</sequence>
<evidence type="ECO:0000313" key="3">
    <source>
        <dbReference type="Proteomes" id="UP000092695"/>
    </source>
</evidence>
<dbReference type="STRING" id="1548547.BA177_17325"/>
<evidence type="ECO:0008006" key="4">
    <source>
        <dbReference type="Google" id="ProtNLM"/>
    </source>
</evidence>
<dbReference type="KEGG" id="woc:BA177_17325"/>
<evidence type="ECO:0000256" key="1">
    <source>
        <dbReference type="SAM" id="MobiDB-lite"/>
    </source>
</evidence>